<gene>
    <name evidence="1" type="ORF">RF55_14556</name>
</gene>
<dbReference type="OrthoDB" id="7700880at2759"/>
<comment type="caution">
    <text evidence="1">The sequence shown here is derived from an EMBL/GenBank/DDBJ whole genome shotgun (WGS) entry which is preliminary data.</text>
</comment>
<proteinExistence type="predicted"/>
<evidence type="ECO:0000313" key="1">
    <source>
        <dbReference type="EMBL" id="KMQ86448.1"/>
    </source>
</evidence>
<reference evidence="1 2" key="1">
    <citation type="submission" date="2015-04" db="EMBL/GenBank/DDBJ databases">
        <title>Lasius niger genome sequencing.</title>
        <authorList>
            <person name="Konorov E.A."/>
            <person name="Nikitin M.A."/>
            <person name="Kirill M.V."/>
            <person name="Chang P."/>
        </authorList>
    </citation>
    <scope>NUCLEOTIDE SEQUENCE [LARGE SCALE GENOMIC DNA]</scope>
    <source>
        <tissue evidence="1">Whole</tissue>
    </source>
</reference>
<dbReference type="EMBL" id="LBMM01012049">
    <property type="protein sequence ID" value="KMQ86448.1"/>
    <property type="molecule type" value="Genomic_DNA"/>
</dbReference>
<dbReference type="PaxDb" id="67767-A0A0J7K7I5"/>
<accession>A0A0J7K7I5</accession>
<name>A0A0J7K7I5_LASNI</name>
<protein>
    <submittedName>
        <fullName evidence="1">KDa protein in nof-fb transposable element</fullName>
    </submittedName>
</protein>
<evidence type="ECO:0000313" key="2">
    <source>
        <dbReference type="Proteomes" id="UP000036403"/>
    </source>
</evidence>
<organism evidence="1 2">
    <name type="scientific">Lasius niger</name>
    <name type="common">Black garden ant</name>
    <dbReference type="NCBI Taxonomy" id="67767"/>
    <lineage>
        <taxon>Eukaryota</taxon>
        <taxon>Metazoa</taxon>
        <taxon>Ecdysozoa</taxon>
        <taxon>Arthropoda</taxon>
        <taxon>Hexapoda</taxon>
        <taxon>Insecta</taxon>
        <taxon>Pterygota</taxon>
        <taxon>Neoptera</taxon>
        <taxon>Endopterygota</taxon>
        <taxon>Hymenoptera</taxon>
        <taxon>Apocrita</taxon>
        <taxon>Aculeata</taxon>
        <taxon>Formicoidea</taxon>
        <taxon>Formicidae</taxon>
        <taxon>Formicinae</taxon>
        <taxon>Lasius</taxon>
        <taxon>Lasius</taxon>
    </lineage>
</organism>
<keyword evidence="2" id="KW-1185">Reference proteome</keyword>
<sequence>MPRKIVVPPEESIPVVKRFIKQFEMEPLPAWSAKVWKEMSVALGGKWSAAACYTNVRNDRNSILSIARREMGVFVPSKLDHNNNSSLESPMSTVQFDSDESYIDLSIEEDRFLDTFYLVLTEEQWNAIKPDIECSSRAKLKPGIWTNEIAISFFKEYRLPCAFVFKRAEVYLSQNDIYTIKITGSCKSKKCRNTFRGYAEKQIGVEGLRVQIKTRDTRTENHEPVKRPLNGKRRKDVQKEFKAEGSSEWRKRQARNIMRPNETEPPILPSGDVLRQAHKKGVDAELGVKENDGRDLVRTIEEMSLKPEYIGLIHDVGSLPFHVCYSTQAQLHAYKEYCRLNKNKSVISIDSTGSVVRRLDRKSQKSGHIFLYAIVINFDNTTIFVYQMLTEKHTTEFIELWLRRWLRMGAPKPKQKIFYLTCVVGLQIYQDVEIDYSEILTAKDARNILEGEIAVRAIKMNFDESASDEPEHPKTQTMTECNELAQNSSSIGDWVNEEVGRAKKKQRDGEELNPFFTRIRQYTFAAC</sequence>
<dbReference type="Proteomes" id="UP000036403">
    <property type="component" value="Unassembled WGS sequence"/>
</dbReference>
<dbReference type="AlphaFoldDB" id="A0A0J7K7I5"/>